<evidence type="ECO:0000313" key="2">
    <source>
        <dbReference type="Proteomes" id="UP000264605"/>
    </source>
</evidence>
<sequence>MSLIVLSACGDTKQSDTVRVSPEQRNKHSPSDLVVGSNTFYFNSCHSVTGVFNDKGEITSRIILKIPPRFLSTCSSSTENPRQLEFDGTYLIVKLCRVAFGAGGCGVEKYRSKDFEHWQEYIGITWRNGEQYEAWRQLGSSSAKADEIIHVKH</sequence>
<dbReference type="Proteomes" id="UP000264605">
    <property type="component" value="Chromosome"/>
</dbReference>
<dbReference type="GeneID" id="99505861"/>
<dbReference type="AlphaFoldDB" id="A0AAD0S0Z8"/>
<evidence type="ECO:0000313" key="1">
    <source>
        <dbReference type="EMBL" id="AXV65638.1"/>
    </source>
</evidence>
<gene>
    <name evidence="1" type="ORF">D0907_10340</name>
</gene>
<dbReference type="EMBL" id="CP032090">
    <property type="protein sequence ID" value="AXV65638.1"/>
    <property type="molecule type" value="Genomic_DNA"/>
</dbReference>
<dbReference type="KEGG" id="pdj:D0907_10340"/>
<reference evidence="1 2" key="1">
    <citation type="submission" date="2018-08" db="EMBL/GenBank/DDBJ databases">
        <title>Draft genome sequence of Pseudoalteromonas donghaensis HJ51.</title>
        <authorList>
            <person name="Oh J."/>
            <person name="Roh D."/>
        </authorList>
    </citation>
    <scope>NUCLEOTIDE SEQUENCE [LARGE SCALE GENOMIC DNA]</scope>
    <source>
        <strain evidence="1 2">HJ51</strain>
    </source>
</reference>
<protein>
    <submittedName>
        <fullName evidence="1">Uncharacterized protein</fullName>
    </submittedName>
</protein>
<organism evidence="1 2">
    <name type="scientific">Pseudoalteromonas lipolytica</name>
    <dbReference type="NCBI Taxonomy" id="570156"/>
    <lineage>
        <taxon>Bacteria</taxon>
        <taxon>Pseudomonadati</taxon>
        <taxon>Pseudomonadota</taxon>
        <taxon>Gammaproteobacteria</taxon>
        <taxon>Alteromonadales</taxon>
        <taxon>Pseudoalteromonadaceae</taxon>
        <taxon>Pseudoalteromonas</taxon>
    </lineage>
</organism>
<name>A0AAD0S0Z8_9GAMM</name>
<dbReference type="RefSeq" id="WP_118844428.1">
    <property type="nucleotide sequence ID" value="NZ_CP032090.1"/>
</dbReference>
<proteinExistence type="predicted"/>
<accession>A0AAD0S0Z8</accession>